<feature type="repeat" description="PPR" evidence="3">
    <location>
        <begin position="110"/>
        <end position="144"/>
    </location>
</feature>
<evidence type="ECO:0000256" key="1">
    <source>
        <dbReference type="ARBA" id="ARBA00006643"/>
    </source>
</evidence>
<comment type="caution">
    <text evidence="5">The sequence shown here is derived from an EMBL/GenBank/DDBJ whole genome shotgun (WGS) entry which is preliminary data.</text>
</comment>
<dbReference type="InterPro" id="IPR002885">
    <property type="entry name" value="PPR_rpt"/>
</dbReference>
<keyword evidence="2" id="KW-0677">Repeat</keyword>
<dbReference type="Proteomes" id="UP001188597">
    <property type="component" value="Unassembled WGS sequence"/>
</dbReference>
<dbReference type="PANTHER" id="PTHR47926">
    <property type="entry name" value="PENTATRICOPEPTIDE REPEAT-CONTAINING PROTEIN"/>
    <property type="match status" value="1"/>
</dbReference>
<comment type="similarity">
    <text evidence="1">Belongs to the PPR family. PCMP-H subfamily.</text>
</comment>
<name>A0AA88VKK5_9ASTE</name>
<dbReference type="InterPro" id="IPR011990">
    <property type="entry name" value="TPR-like_helical_dom_sf"/>
</dbReference>
<gene>
    <name evidence="5" type="ORF">RJ639_011274</name>
</gene>
<proteinExistence type="inferred from homology"/>
<dbReference type="FunFam" id="1.25.40.10:FF:000515">
    <property type="entry name" value="Pentatricopeptide repeat-containing protein chloroplastic"/>
    <property type="match status" value="1"/>
</dbReference>
<evidence type="ECO:0000259" key="4">
    <source>
        <dbReference type="Pfam" id="PF14432"/>
    </source>
</evidence>
<dbReference type="InterPro" id="IPR046848">
    <property type="entry name" value="E_motif"/>
</dbReference>
<protein>
    <recommendedName>
        <fullName evidence="4">DYW domain-containing protein</fullName>
    </recommendedName>
</protein>
<organism evidence="5 6">
    <name type="scientific">Escallonia herrerae</name>
    <dbReference type="NCBI Taxonomy" id="1293975"/>
    <lineage>
        <taxon>Eukaryota</taxon>
        <taxon>Viridiplantae</taxon>
        <taxon>Streptophyta</taxon>
        <taxon>Embryophyta</taxon>
        <taxon>Tracheophyta</taxon>
        <taxon>Spermatophyta</taxon>
        <taxon>Magnoliopsida</taxon>
        <taxon>eudicotyledons</taxon>
        <taxon>Gunneridae</taxon>
        <taxon>Pentapetalae</taxon>
        <taxon>asterids</taxon>
        <taxon>campanulids</taxon>
        <taxon>Escalloniales</taxon>
        <taxon>Escalloniaceae</taxon>
        <taxon>Escallonia</taxon>
    </lineage>
</organism>
<accession>A0AA88VKK5</accession>
<evidence type="ECO:0000256" key="3">
    <source>
        <dbReference type="PROSITE-ProRule" id="PRU00708"/>
    </source>
</evidence>
<dbReference type="Pfam" id="PF01535">
    <property type="entry name" value="PPR"/>
    <property type="match status" value="1"/>
</dbReference>
<evidence type="ECO:0000313" key="5">
    <source>
        <dbReference type="EMBL" id="KAK3010671.1"/>
    </source>
</evidence>
<dbReference type="InterPro" id="IPR046960">
    <property type="entry name" value="PPR_At4g14850-like_plant"/>
</dbReference>
<dbReference type="GO" id="GO:0008270">
    <property type="term" value="F:zinc ion binding"/>
    <property type="evidence" value="ECO:0007669"/>
    <property type="project" value="InterPro"/>
</dbReference>
<dbReference type="Pfam" id="PF13041">
    <property type="entry name" value="PPR_2"/>
    <property type="match status" value="1"/>
</dbReference>
<evidence type="ECO:0000256" key="2">
    <source>
        <dbReference type="ARBA" id="ARBA00022737"/>
    </source>
</evidence>
<dbReference type="GO" id="GO:0009451">
    <property type="term" value="P:RNA modification"/>
    <property type="evidence" value="ECO:0007669"/>
    <property type="project" value="InterPro"/>
</dbReference>
<dbReference type="EMBL" id="JAVXUP010001520">
    <property type="protein sequence ID" value="KAK3010671.1"/>
    <property type="molecule type" value="Genomic_DNA"/>
</dbReference>
<dbReference type="Pfam" id="PF14432">
    <property type="entry name" value="DYW_deaminase"/>
    <property type="match status" value="1"/>
</dbReference>
<dbReference type="Pfam" id="PF20431">
    <property type="entry name" value="E_motif"/>
    <property type="match status" value="1"/>
</dbReference>
<evidence type="ECO:0000313" key="6">
    <source>
        <dbReference type="Proteomes" id="UP001188597"/>
    </source>
</evidence>
<dbReference type="AlphaFoldDB" id="A0AA88VKK5"/>
<dbReference type="Pfam" id="PF20430">
    <property type="entry name" value="Eplus_motif"/>
    <property type="match status" value="1"/>
</dbReference>
<dbReference type="InterPro" id="IPR046849">
    <property type="entry name" value="E2_motif"/>
</dbReference>
<reference evidence="5" key="1">
    <citation type="submission" date="2022-12" db="EMBL/GenBank/DDBJ databases">
        <title>Draft genome assemblies for two species of Escallonia (Escalloniales).</title>
        <authorList>
            <person name="Chanderbali A."/>
            <person name="Dervinis C."/>
            <person name="Anghel I."/>
            <person name="Soltis D."/>
            <person name="Soltis P."/>
            <person name="Zapata F."/>
        </authorList>
    </citation>
    <scope>NUCLEOTIDE SEQUENCE</scope>
    <source>
        <strain evidence="5">UCBG64.0493</strain>
        <tissue evidence="5">Leaf</tissue>
    </source>
</reference>
<dbReference type="GO" id="GO:0003723">
    <property type="term" value="F:RNA binding"/>
    <property type="evidence" value="ECO:0007669"/>
    <property type="project" value="InterPro"/>
</dbReference>
<dbReference type="InterPro" id="IPR032867">
    <property type="entry name" value="DYW_dom"/>
</dbReference>
<sequence length="607" mass="67807">MASLSQILTTTRPPSRLSKYLYQRQQPQRNQPFVPFSQLQQQKLLQFKLISLLHNCTSLTHIKQVHAHTVRKGLGQCCFVVTKLIRMLIKFDASMDPYPLLIFKQVKRPNPFLYTALIRGYAQQGPLSMAVYFYNRMRTDGVGPVSFTFSALLKACTAALDVNLGMQIHRVLAACSHVGFVEQGQTFFAIMEKCYSVTPSADHYTCMVDILGRAGRLDEALTLAKSMPVESHGGVWGALLGACRIHGNPDVAEIAANYLFELEPNGIGNYILLSNIYASAGRWEDVIRVRKLMRVKGLKKIPACSWVEGEKGLIHEFFAGDMTHPRSTEIMHTLEDLMDKLKLCGYWPNLSSLPYNMNDEDKKRILMTHSEKLALAYGLLTTSAGCTITIMKNIRICEDCHLLMCGASQITGREIVVRDNMRFHHFRDGTCSCTNFWDSDAQAKEKPVEMGEPFERLSCSTAWPHGVLSLLLASSATEDYVKLVHSCAAMMEIMDFSSFVESTISEMRTVVFHVHCFFSKSLKHGVVIPSVSGPGKMRIKNLLQAGAFSIRSNKGEPISLDCKTIMEVTMGTGKLNREAQNSGFGFLVVFLPAIVVTSWPEKSNPTT</sequence>
<dbReference type="PANTHER" id="PTHR47926:SF523">
    <property type="entry name" value="DYW DOMAIN-CONTAINING PROTEIN"/>
    <property type="match status" value="1"/>
</dbReference>
<keyword evidence="6" id="KW-1185">Reference proteome</keyword>
<feature type="domain" description="DYW" evidence="4">
    <location>
        <begin position="345"/>
        <end position="437"/>
    </location>
</feature>
<dbReference type="NCBIfam" id="TIGR00756">
    <property type="entry name" value="PPR"/>
    <property type="match status" value="2"/>
</dbReference>
<dbReference type="PROSITE" id="PS51375">
    <property type="entry name" value="PPR"/>
    <property type="match status" value="1"/>
</dbReference>
<dbReference type="Gene3D" id="1.25.40.10">
    <property type="entry name" value="Tetratricopeptide repeat domain"/>
    <property type="match status" value="2"/>
</dbReference>